<comment type="PTM">
    <text evidence="11">Upon Fe-S cluster removal intramolecular disulfide bonds are formed.</text>
</comment>
<keyword evidence="6 11" id="KW-0411">Iron-sulfur</keyword>
<dbReference type="PANTHER" id="PTHR38839">
    <property type="entry name" value="TRANSCRIPTIONAL REGULATOR WHID-RELATED"/>
    <property type="match status" value="1"/>
</dbReference>
<dbReference type="InterPro" id="IPR034768">
    <property type="entry name" value="4FE4S_WBL"/>
</dbReference>
<comment type="cofactor">
    <cofactor evidence="11">
        <name>[4Fe-4S] cluster</name>
        <dbReference type="ChEBI" id="CHEBI:49883"/>
    </cofactor>
    <text evidence="11">Binds 1 [4Fe-4S] cluster per subunit. Following nitrosylation of the [4Fe-4S] cluster binds 1 [4Fe-8(NO)] cluster per subunit.</text>
</comment>
<evidence type="ECO:0000256" key="5">
    <source>
        <dbReference type="ARBA" id="ARBA00023004"/>
    </source>
</evidence>
<accession>A0ABV9RPW5</accession>
<dbReference type="PROSITE" id="PS51674">
    <property type="entry name" value="4FE4S_WBL"/>
    <property type="match status" value="1"/>
</dbReference>
<comment type="subcellular location">
    <subcellularLocation>
        <location evidence="1 11">Cytoplasm</location>
    </subcellularLocation>
</comment>
<comment type="PTM">
    <text evidence="11">The Fe-S cluster can be nitrosylated by nitric oxide (NO).</text>
</comment>
<keyword evidence="8 11" id="KW-0238">DNA-binding</keyword>
<evidence type="ECO:0000256" key="9">
    <source>
        <dbReference type="ARBA" id="ARBA00023157"/>
    </source>
</evidence>
<dbReference type="InterPro" id="IPR003482">
    <property type="entry name" value="Whib"/>
</dbReference>
<dbReference type="RefSeq" id="WP_274191700.1">
    <property type="nucleotide sequence ID" value="NZ_JAQZAM010000021.1"/>
</dbReference>
<feature type="binding site" evidence="11">
    <location>
        <position position="52"/>
    </location>
    <ligand>
        <name>[4Fe-4S] cluster</name>
        <dbReference type="ChEBI" id="CHEBI:49883"/>
    </ligand>
</feature>
<evidence type="ECO:0000256" key="2">
    <source>
        <dbReference type="ARBA" id="ARBA00006597"/>
    </source>
</evidence>
<evidence type="ECO:0000256" key="3">
    <source>
        <dbReference type="ARBA" id="ARBA00022485"/>
    </source>
</evidence>
<evidence type="ECO:0000259" key="12">
    <source>
        <dbReference type="PROSITE" id="PS51674"/>
    </source>
</evidence>
<feature type="binding site" evidence="11">
    <location>
        <position position="43"/>
    </location>
    <ligand>
        <name>[4Fe-4S] cluster</name>
        <dbReference type="ChEBI" id="CHEBI:49883"/>
    </ligand>
</feature>
<keyword evidence="3 11" id="KW-0004">4Fe-4S</keyword>
<sequence length="122" mass="13216">MRWQTRGACRDTDPELFFPPDDGQGLADTEGVQVQVAAARQVCRFCPVQRECLAWALDSGQDHGIWAATTPGERRVMRYLRAHGVPDPVADAEPMCPACSLLFPMPAVDGSLCPACTERGAA</sequence>
<keyword evidence="10 11" id="KW-0804">Transcription</keyword>
<evidence type="ECO:0000256" key="7">
    <source>
        <dbReference type="ARBA" id="ARBA00023015"/>
    </source>
</evidence>
<evidence type="ECO:0000313" key="14">
    <source>
        <dbReference type="Proteomes" id="UP001595909"/>
    </source>
</evidence>
<keyword evidence="14" id="KW-1185">Reference proteome</keyword>
<keyword evidence="4 11" id="KW-0479">Metal-binding</keyword>
<proteinExistence type="inferred from homology"/>
<comment type="function">
    <text evidence="11">Acts as a transcriptional regulator. Probably redox-responsive. The apo- but not holo-form probably binds DNA.</text>
</comment>
<evidence type="ECO:0000313" key="13">
    <source>
        <dbReference type="EMBL" id="MFC4835187.1"/>
    </source>
</evidence>
<comment type="similarity">
    <text evidence="2 11">Belongs to the WhiB family.</text>
</comment>
<dbReference type="PANTHER" id="PTHR38839:SF6">
    <property type="entry name" value="TRANSCRIPTIONAL REGULATOR WHIB1"/>
    <property type="match status" value="1"/>
</dbReference>
<evidence type="ECO:0000256" key="10">
    <source>
        <dbReference type="ARBA" id="ARBA00023163"/>
    </source>
</evidence>
<reference evidence="14" key="1">
    <citation type="journal article" date="2019" name="Int. J. Syst. Evol. Microbiol.">
        <title>The Global Catalogue of Microorganisms (GCM) 10K type strain sequencing project: providing services to taxonomists for standard genome sequencing and annotation.</title>
        <authorList>
            <consortium name="The Broad Institute Genomics Platform"/>
            <consortium name="The Broad Institute Genome Sequencing Center for Infectious Disease"/>
            <person name="Wu L."/>
            <person name="Ma J."/>
        </authorList>
    </citation>
    <scope>NUCLEOTIDE SEQUENCE [LARGE SCALE GENOMIC DNA]</scope>
    <source>
        <strain evidence="14">CCUG 50347</strain>
    </source>
</reference>
<evidence type="ECO:0000256" key="8">
    <source>
        <dbReference type="ARBA" id="ARBA00023125"/>
    </source>
</evidence>
<dbReference type="Pfam" id="PF02467">
    <property type="entry name" value="Whib"/>
    <property type="match status" value="1"/>
</dbReference>
<organism evidence="13 14">
    <name type="scientific">Actinomycetospora chibensis</name>
    <dbReference type="NCBI Taxonomy" id="663606"/>
    <lineage>
        <taxon>Bacteria</taxon>
        <taxon>Bacillati</taxon>
        <taxon>Actinomycetota</taxon>
        <taxon>Actinomycetes</taxon>
        <taxon>Pseudonocardiales</taxon>
        <taxon>Pseudonocardiaceae</taxon>
        <taxon>Actinomycetospora</taxon>
    </lineage>
</organism>
<dbReference type="HAMAP" id="MF_01479">
    <property type="entry name" value="WhiB"/>
    <property type="match status" value="1"/>
</dbReference>
<dbReference type="EMBL" id="JBHSIM010000047">
    <property type="protein sequence ID" value="MFC4835187.1"/>
    <property type="molecule type" value="Genomic_DNA"/>
</dbReference>
<comment type="caution">
    <text evidence="13">The sequence shown here is derived from an EMBL/GenBank/DDBJ whole genome shotgun (WGS) entry which is preliminary data.</text>
</comment>
<feature type="domain" description="4Fe-4S Wbl-type" evidence="12">
    <location>
        <begin position="8"/>
        <end position="76"/>
    </location>
</feature>
<evidence type="ECO:0000256" key="4">
    <source>
        <dbReference type="ARBA" id="ARBA00022723"/>
    </source>
</evidence>
<keyword evidence="5 11" id="KW-0408">Iron</keyword>
<dbReference type="Proteomes" id="UP001595909">
    <property type="component" value="Unassembled WGS sequence"/>
</dbReference>
<evidence type="ECO:0000256" key="11">
    <source>
        <dbReference type="HAMAP-Rule" id="MF_01479"/>
    </source>
</evidence>
<keyword evidence="9 11" id="KW-1015">Disulfide bond</keyword>
<evidence type="ECO:0000256" key="6">
    <source>
        <dbReference type="ARBA" id="ARBA00023014"/>
    </source>
</evidence>
<feature type="binding site" evidence="11">
    <location>
        <position position="9"/>
    </location>
    <ligand>
        <name>[4Fe-4S] cluster</name>
        <dbReference type="ChEBI" id="CHEBI:49883"/>
    </ligand>
</feature>
<feature type="binding site" evidence="11">
    <location>
        <position position="46"/>
    </location>
    <ligand>
        <name>[4Fe-4S] cluster</name>
        <dbReference type="ChEBI" id="CHEBI:49883"/>
    </ligand>
</feature>
<protein>
    <recommendedName>
        <fullName evidence="11">Transcriptional regulator WhiB</fullName>
    </recommendedName>
</protein>
<evidence type="ECO:0000256" key="1">
    <source>
        <dbReference type="ARBA" id="ARBA00004496"/>
    </source>
</evidence>
<keyword evidence="7 11" id="KW-0805">Transcription regulation</keyword>
<name>A0ABV9RPW5_9PSEU</name>
<gene>
    <name evidence="11" type="primary">whiB</name>
    <name evidence="13" type="ORF">ACFPEL_22455</name>
</gene>
<keyword evidence="11" id="KW-0963">Cytoplasm</keyword>